<accession>A0ABR2JUK6</accession>
<organism evidence="1 2">
    <name type="scientific">Tritrichomonas musculus</name>
    <dbReference type="NCBI Taxonomy" id="1915356"/>
    <lineage>
        <taxon>Eukaryota</taxon>
        <taxon>Metamonada</taxon>
        <taxon>Parabasalia</taxon>
        <taxon>Tritrichomonadida</taxon>
        <taxon>Tritrichomonadidae</taxon>
        <taxon>Tritrichomonas</taxon>
    </lineage>
</organism>
<sequence length="89" mass="9904">MSLYEKIKGQRVKVPFSVELYTDSDGSKRGKTIQAGIYECNYMNPGHAAPIHIKEIDKGDLGWIKCTPTAQALLSNPPVYVLDSQEVHI</sequence>
<reference evidence="1 2" key="1">
    <citation type="submission" date="2024-04" db="EMBL/GenBank/DDBJ databases">
        <title>Tritrichomonas musculus Genome.</title>
        <authorList>
            <person name="Alves-Ferreira E."/>
            <person name="Grigg M."/>
            <person name="Lorenzi H."/>
            <person name="Galac M."/>
        </authorList>
    </citation>
    <scope>NUCLEOTIDE SEQUENCE [LARGE SCALE GENOMIC DNA]</scope>
    <source>
        <strain evidence="1 2">EAF2021</strain>
    </source>
</reference>
<name>A0ABR2JUK6_9EUKA</name>
<evidence type="ECO:0000313" key="2">
    <source>
        <dbReference type="Proteomes" id="UP001470230"/>
    </source>
</evidence>
<gene>
    <name evidence="1" type="ORF">M9Y10_045074</name>
</gene>
<dbReference type="Proteomes" id="UP001470230">
    <property type="component" value="Unassembled WGS sequence"/>
</dbReference>
<keyword evidence="2" id="KW-1185">Reference proteome</keyword>
<dbReference type="EMBL" id="JAPFFF010000009">
    <property type="protein sequence ID" value="KAK8882432.1"/>
    <property type="molecule type" value="Genomic_DNA"/>
</dbReference>
<comment type="caution">
    <text evidence="1">The sequence shown here is derived from an EMBL/GenBank/DDBJ whole genome shotgun (WGS) entry which is preliminary data.</text>
</comment>
<proteinExistence type="predicted"/>
<protein>
    <submittedName>
        <fullName evidence="1">Uncharacterized protein</fullName>
    </submittedName>
</protein>
<evidence type="ECO:0000313" key="1">
    <source>
        <dbReference type="EMBL" id="KAK8882432.1"/>
    </source>
</evidence>